<accession>A0A821X317</accession>
<dbReference type="EMBL" id="CAJOBR010020841">
    <property type="protein sequence ID" value="CAF4933390.1"/>
    <property type="molecule type" value="Genomic_DNA"/>
</dbReference>
<dbReference type="AlphaFoldDB" id="A0A821X317"/>
<sequence>MSQSKSDNKYDVLLNKFLENDDRWKDTESKELDRWLKEAEDNIRRRFNSYRDVELISISRNNNGATLNNNINDVDSAMCMSLPSDSSDDDCFWHDEQIKKRPYESYLSESGSPLKKRVPRDQLFLQDVLGIETISLSSDLSFIIPTEPLHYTSDDVTRKRDKLVESSYNESNILTSGVRSNTLSCQNLHSMEEKSNRSECTSQPAFTNNMTELKSFDESSIHFYVNNIRNWTSSQLITTANLNNQNSSWPIGISYQPDFVEIVVTDAEMNAYWDNLGDTF</sequence>
<evidence type="ECO:0000313" key="2">
    <source>
        <dbReference type="Proteomes" id="UP000663848"/>
    </source>
</evidence>
<name>A0A821X317_9BILA</name>
<protein>
    <submittedName>
        <fullName evidence="1">Uncharacterized protein</fullName>
    </submittedName>
</protein>
<comment type="caution">
    <text evidence="1">The sequence shown here is derived from an EMBL/GenBank/DDBJ whole genome shotgun (WGS) entry which is preliminary data.</text>
</comment>
<reference evidence="1" key="1">
    <citation type="submission" date="2021-02" db="EMBL/GenBank/DDBJ databases">
        <authorList>
            <person name="Nowell W R."/>
        </authorList>
    </citation>
    <scope>NUCLEOTIDE SEQUENCE</scope>
</reference>
<dbReference type="Proteomes" id="UP000663848">
    <property type="component" value="Unassembled WGS sequence"/>
</dbReference>
<organism evidence="1 2">
    <name type="scientific">Rotaria socialis</name>
    <dbReference type="NCBI Taxonomy" id="392032"/>
    <lineage>
        <taxon>Eukaryota</taxon>
        <taxon>Metazoa</taxon>
        <taxon>Spiralia</taxon>
        <taxon>Gnathifera</taxon>
        <taxon>Rotifera</taxon>
        <taxon>Eurotatoria</taxon>
        <taxon>Bdelloidea</taxon>
        <taxon>Philodinida</taxon>
        <taxon>Philodinidae</taxon>
        <taxon>Rotaria</taxon>
    </lineage>
</organism>
<evidence type="ECO:0000313" key="1">
    <source>
        <dbReference type="EMBL" id="CAF4933390.1"/>
    </source>
</evidence>
<gene>
    <name evidence="1" type="ORF">QYT958_LOCUS32188</name>
</gene>
<proteinExistence type="predicted"/>